<evidence type="ECO:0000313" key="3">
    <source>
        <dbReference type="Proteomes" id="UP000250043"/>
    </source>
</evidence>
<dbReference type="OrthoDB" id="2735536at2759"/>
<name>A0A8E2DQF8_9APHY</name>
<dbReference type="Pfam" id="PF11709">
    <property type="entry name" value="Mit_ribos_Mrp51"/>
    <property type="match status" value="1"/>
</dbReference>
<sequence length="443" mass="50227">MARAPPSQFAALLRRSKFSSFDPEIAQVYTSHGGNVHRGNWGFKRPLALRRRNAYITVKTVDSNEQQTEWYRGEAQGRWIKMWDEVAVTPQLAPGPWRDQLGEYAEAKWEIDSEFASAPFPPRPRMLETEEGCILKDEGSTLEPNEDLATESEENMALESFDGSSVEESWKHESEAIPNVEAMSNSEFSRYLEKLRKLRPEFSKFVERAYKERRPNMGDEIPGSTLWRQSFFPRDDFKKFLRHKAGEFYSNPQTRVIEQQPQRVGGLTYSHVPLFQSLLLQKPRLGRVIQRSEPTRGNDYKVSFSGMITQLSKNLFDSKKTETINFQRLATTGVRTAGQGDVSLKVVVAKFHATPITVGQDPEGLEGVHMSVFVTDAARVGEAAGNPYPPGSREYVAHSERETKIRSPVLPPRAPWRAPEPVEPQQDGDQLLEALTGIVSRET</sequence>
<evidence type="ECO:0000313" key="2">
    <source>
        <dbReference type="EMBL" id="OCH93841.1"/>
    </source>
</evidence>
<accession>A0A8E2DQF8</accession>
<feature type="region of interest" description="Disordered" evidence="1">
    <location>
        <begin position="398"/>
        <end position="443"/>
    </location>
</feature>
<protein>
    <submittedName>
        <fullName evidence="2">Uncharacterized protein</fullName>
    </submittedName>
</protein>
<keyword evidence="3" id="KW-1185">Reference proteome</keyword>
<dbReference type="PANTHER" id="PTHR28058">
    <property type="entry name" value="37S RIBOSOMAL PROTEIN MRP51, MITOCHONDRIAL"/>
    <property type="match status" value="1"/>
</dbReference>
<evidence type="ECO:0000256" key="1">
    <source>
        <dbReference type="SAM" id="MobiDB-lite"/>
    </source>
</evidence>
<dbReference type="EMBL" id="KV722350">
    <property type="protein sequence ID" value="OCH93841.1"/>
    <property type="molecule type" value="Genomic_DNA"/>
</dbReference>
<reference evidence="2 3" key="1">
    <citation type="submission" date="2016-07" db="EMBL/GenBank/DDBJ databases">
        <title>Draft genome of the white-rot fungus Obba rivulosa 3A-2.</title>
        <authorList>
            <consortium name="DOE Joint Genome Institute"/>
            <person name="Miettinen O."/>
            <person name="Riley R."/>
            <person name="Acob R."/>
            <person name="Barry K."/>
            <person name="Cullen D."/>
            <person name="De Vries R."/>
            <person name="Hainaut M."/>
            <person name="Hatakka A."/>
            <person name="Henrissat B."/>
            <person name="Hilden K."/>
            <person name="Kuo R."/>
            <person name="Labutti K."/>
            <person name="Lipzen A."/>
            <person name="Makela M.R."/>
            <person name="Sandor L."/>
            <person name="Spatafora J.W."/>
            <person name="Grigoriev I.V."/>
            <person name="Hibbett D.S."/>
        </authorList>
    </citation>
    <scope>NUCLEOTIDE SEQUENCE [LARGE SCALE GENOMIC DNA]</scope>
    <source>
        <strain evidence="2 3">3A-2</strain>
    </source>
</reference>
<dbReference type="AlphaFoldDB" id="A0A8E2DQF8"/>
<dbReference type="InterPro" id="IPR016712">
    <property type="entry name" value="Rbsml_bS1m-like"/>
</dbReference>
<organism evidence="2 3">
    <name type="scientific">Obba rivulosa</name>
    <dbReference type="NCBI Taxonomy" id="1052685"/>
    <lineage>
        <taxon>Eukaryota</taxon>
        <taxon>Fungi</taxon>
        <taxon>Dikarya</taxon>
        <taxon>Basidiomycota</taxon>
        <taxon>Agaricomycotina</taxon>
        <taxon>Agaricomycetes</taxon>
        <taxon>Polyporales</taxon>
        <taxon>Gelatoporiaceae</taxon>
        <taxon>Obba</taxon>
    </lineage>
</organism>
<gene>
    <name evidence="2" type="ORF">OBBRIDRAFT_789876</name>
</gene>
<dbReference type="PANTHER" id="PTHR28058:SF1">
    <property type="entry name" value="SMALL RIBOSOMAL SUBUNIT PROTEIN BS1M"/>
    <property type="match status" value="1"/>
</dbReference>
<proteinExistence type="predicted"/>
<dbReference type="Proteomes" id="UP000250043">
    <property type="component" value="Unassembled WGS sequence"/>
</dbReference>